<dbReference type="Proteomes" id="UP000265618">
    <property type="component" value="Unassembled WGS sequence"/>
</dbReference>
<feature type="non-terminal residue" evidence="1">
    <location>
        <position position="1"/>
    </location>
</feature>
<sequence>VEAERDALAAQVTAMQEKQDRLEYRIVHLLRALEARDPK</sequence>
<accession>A0A9K3CR53</accession>
<keyword evidence="2" id="KW-1185">Reference proteome</keyword>
<organism evidence="1 2">
    <name type="scientific">Kipferlia bialata</name>
    <dbReference type="NCBI Taxonomy" id="797122"/>
    <lineage>
        <taxon>Eukaryota</taxon>
        <taxon>Metamonada</taxon>
        <taxon>Carpediemonas-like organisms</taxon>
        <taxon>Kipferlia</taxon>
    </lineage>
</organism>
<comment type="caution">
    <text evidence="1">The sequence shown here is derived from an EMBL/GenBank/DDBJ whole genome shotgun (WGS) entry which is preliminary data.</text>
</comment>
<dbReference type="AlphaFoldDB" id="A0A9K3CR53"/>
<protein>
    <submittedName>
        <fullName evidence="1">Uncharacterized protein</fullName>
    </submittedName>
</protein>
<dbReference type="EMBL" id="BDIP01000103">
    <property type="protein sequence ID" value="GIQ80089.1"/>
    <property type="molecule type" value="Genomic_DNA"/>
</dbReference>
<evidence type="ECO:0000313" key="2">
    <source>
        <dbReference type="Proteomes" id="UP000265618"/>
    </source>
</evidence>
<evidence type="ECO:0000313" key="1">
    <source>
        <dbReference type="EMBL" id="GIQ80089.1"/>
    </source>
</evidence>
<proteinExistence type="predicted"/>
<reference evidence="1 2" key="1">
    <citation type="journal article" date="2018" name="PLoS ONE">
        <title>The draft genome of Kipferlia bialata reveals reductive genome evolution in fornicate parasites.</title>
        <authorList>
            <person name="Tanifuji G."/>
            <person name="Takabayashi S."/>
            <person name="Kume K."/>
            <person name="Takagi M."/>
            <person name="Nakayama T."/>
            <person name="Kamikawa R."/>
            <person name="Inagaki Y."/>
            <person name="Hashimoto T."/>
        </authorList>
    </citation>
    <scope>NUCLEOTIDE SEQUENCE [LARGE SCALE GENOMIC DNA]</scope>
    <source>
        <strain evidence="1">NY0173</strain>
    </source>
</reference>
<gene>
    <name evidence="1" type="ORF">KIPB_000831</name>
</gene>
<name>A0A9K3CR53_9EUKA</name>